<name>A0AAW3EDL9_9GAMM</name>
<dbReference type="InterPro" id="IPR029044">
    <property type="entry name" value="Nucleotide-diphossugar_trans"/>
</dbReference>
<evidence type="ECO:0000313" key="4">
    <source>
        <dbReference type="Proteomes" id="UP000029436"/>
    </source>
</evidence>
<comment type="caution">
    <text evidence="1">The sequence shown here is derived from an EMBL/GenBank/DDBJ whole genome shotgun (WGS) entry which is preliminary data.</text>
</comment>
<evidence type="ECO:0000313" key="2">
    <source>
        <dbReference type="EMBL" id="KGA27308.1"/>
    </source>
</evidence>
<protein>
    <recommendedName>
        <fullName evidence="5">Glycosyltransferase 2-like domain-containing protein</fullName>
    </recommendedName>
</protein>
<dbReference type="AlphaFoldDB" id="A0AAW3EDL9"/>
<accession>A0AAW3EDL9</accession>
<proteinExistence type="predicted"/>
<evidence type="ECO:0000313" key="3">
    <source>
        <dbReference type="Proteomes" id="UP000029257"/>
    </source>
</evidence>
<dbReference type="Proteomes" id="UP000029436">
    <property type="component" value="Unassembled WGS sequence"/>
</dbReference>
<dbReference type="EMBL" id="JQHP01000009">
    <property type="protein sequence ID" value="KFX04174.1"/>
    <property type="molecule type" value="Genomic_DNA"/>
</dbReference>
<keyword evidence="4" id="KW-1185">Reference proteome</keyword>
<evidence type="ECO:0008006" key="5">
    <source>
        <dbReference type="Google" id="ProtNLM"/>
    </source>
</evidence>
<dbReference type="EMBL" id="JQOH01000008">
    <property type="protein sequence ID" value="KGA27308.1"/>
    <property type="molecule type" value="Genomic_DNA"/>
</dbReference>
<dbReference type="Gene3D" id="3.90.550.10">
    <property type="entry name" value="Spore Coat Polysaccharide Biosynthesis Protein SpsA, Chain A"/>
    <property type="match status" value="1"/>
</dbReference>
<dbReference type="Proteomes" id="UP000029257">
    <property type="component" value="Unassembled WGS sequence"/>
</dbReference>
<reference evidence="3 4" key="1">
    <citation type="submission" date="2014-08" db="EMBL/GenBank/DDBJ databases">
        <title>Genome sequences of NCPPB Pectobacterium isolates.</title>
        <authorList>
            <person name="Glover R.H."/>
            <person name="Sapp M."/>
            <person name="Elphinstone J."/>
        </authorList>
    </citation>
    <scope>NUCLEOTIDE SEQUENCE [LARGE SCALE GENOMIC DNA]</scope>
    <source>
        <strain evidence="1 3">NCPPB 3701</strain>
        <strain evidence="2 4">NCPPB3702</strain>
    </source>
</reference>
<dbReference type="RefSeq" id="WP_005968316.1">
    <property type="nucleotide sequence ID" value="NZ_JQHP01000009.1"/>
</dbReference>
<sequence length="297" mass="34819">MKIAAVVVLYNSKILNSETITNLFKSLKNDIELTIVIWNNGPSTLEKEDIQQYLERCKEQNIKSEIYQDCRNISLSMIYNFFIENNPDNDYYTIFDQDTLISKDFFKNIYDNKNYHVILPLIYSPNDETKIKSPSYPDHKPFHYGEFNLGDCYAIGSCISFSSHLVSLIKSTGTKCFDERYAFYRVDTEFFNNIKKFNSLKGICVGKTLHHLSEKDDPQKMHESKKLEVGYDKLLSRIYNRKKILLKNIIYCINLKIKYKISLLGFIKLIQCAITKKHPRTRFHIANEKSISSNFKD</sequence>
<evidence type="ECO:0000313" key="1">
    <source>
        <dbReference type="EMBL" id="KFX04174.1"/>
    </source>
</evidence>
<dbReference type="SUPFAM" id="SSF53448">
    <property type="entry name" value="Nucleotide-diphospho-sugar transferases"/>
    <property type="match status" value="1"/>
</dbReference>
<gene>
    <name evidence="1" type="ORF">JV38_16785</name>
    <name evidence="2" type="ORF">KU73_16775</name>
</gene>
<organism evidence="1 3">
    <name type="scientific">Pectobacterium wasabiae</name>
    <dbReference type="NCBI Taxonomy" id="55208"/>
    <lineage>
        <taxon>Bacteria</taxon>
        <taxon>Pseudomonadati</taxon>
        <taxon>Pseudomonadota</taxon>
        <taxon>Gammaproteobacteria</taxon>
        <taxon>Enterobacterales</taxon>
        <taxon>Pectobacteriaceae</taxon>
        <taxon>Pectobacterium</taxon>
    </lineage>
</organism>